<dbReference type="EMBL" id="QUQM01000005">
    <property type="protein sequence ID" value="KAA8643550.1"/>
    <property type="molecule type" value="Genomic_DNA"/>
</dbReference>
<name>A0A5M9MDL9_9EURO</name>
<reference evidence="2 3" key="1">
    <citation type="submission" date="2019-08" db="EMBL/GenBank/DDBJ databases">
        <title>The genome sequence of a newly discovered highly antifungal drug resistant Aspergillus species, Aspergillus tanneri NIH 1004.</title>
        <authorList>
            <person name="Mounaud S."/>
            <person name="Singh I."/>
            <person name="Joardar V."/>
            <person name="Pakala S."/>
            <person name="Pakala S."/>
            <person name="Venepally P."/>
            <person name="Chung J.K."/>
            <person name="Losada L."/>
            <person name="Nierman W.C."/>
        </authorList>
    </citation>
    <scope>NUCLEOTIDE SEQUENCE [LARGE SCALE GENOMIC DNA]</scope>
    <source>
        <strain evidence="2 3">NIH1004</strain>
    </source>
</reference>
<dbReference type="RefSeq" id="XP_033422912.1">
    <property type="nucleotide sequence ID" value="XM_033574894.1"/>
</dbReference>
<feature type="compositionally biased region" description="Low complexity" evidence="1">
    <location>
        <begin position="332"/>
        <end position="349"/>
    </location>
</feature>
<dbReference type="GeneID" id="54333021"/>
<evidence type="ECO:0000256" key="1">
    <source>
        <dbReference type="SAM" id="MobiDB-lite"/>
    </source>
</evidence>
<feature type="region of interest" description="Disordered" evidence="1">
    <location>
        <begin position="53"/>
        <end position="104"/>
    </location>
</feature>
<comment type="caution">
    <text evidence="2">The sequence shown here is derived from an EMBL/GenBank/DDBJ whole genome shotgun (WGS) entry which is preliminary data.</text>
</comment>
<feature type="region of interest" description="Disordered" evidence="1">
    <location>
        <begin position="332"/>
        <end position="425"/>
    </location>
</feature>
<proteinExistence type="predicted"/>
<feature type="compositionally biased region" description="Low complexity" evidence="1">
    <location>
        <begin position="123"/>
        <end position="142"/>
    </location>
</feature>
<feature type="region of interest" description="Disordered" evidence="1">
    <location>
        <begin position="225"/>
        <end position="246"/>
    </location>
</feature>
<sequence length="425" mass="45250">MQTLALEFNPHRQAARKLMIKVLTLDVNPHQTARNVTIGKLMLHAASKLMVQLPGAGSGSEDTPSGGEETHDADTGSGVQPTSSGGAITHDKGADSGCESTSSDCKKCYDRKVHATSGEQTYGTSTGSKSQPTSPGGTPTSPHLTWVDQTYDTGAGSGSQPTSSGGGRNTSTYPTLSSALSSMSSGYIPAPAPNPEQAPWLFTRTGAGTQICSLYSQAFTQAGPRFESAGTAPRPGSSSPTQPSLYSIQRPAVPKDFYSFNNTHMGKEESEAHRSQGMTPQQTAQTQQRPETQLTTETPLTPAQTQETTQTQQTPVQVQQTPVQTQQTLVQTQQTSAQTQQATQTQQTPAHVQKSPAQTQQALVQTQQATQTQQTPAQAQQITQGVPGNCTSNAQHNTGRIPNRFSRFFSKTKQKFKKLGRSNKG</sequence>
<organism evidence="2 3">
    <name type="scientific">Aspergillus tanneri</name>
    <dbReference type="NCBI Taxonomy" id="1220188"/>
    <lineage>
        <taxon>Eukaryota</taxon>
        <taxon>Fungi</taxon>
        <taxon>Dikarya</taxon>
        <taxon>Ascomycota</taxon>
        <taxon>Pezizomycotina</taxon>
        <taxon>Eurotiomycetes</taxon>
        <taxon>Eurotiomycetidae</taxon>
        <taxon>Eurotiales</taxon>
        <taxon>Aspergillaceae</taxon>
        <taxon>Aspergillus</taxon>
        <taxon>Aspergillus subgen. Circumdati</taxon>
    </lineage>
</organism>
<gene>
    <name evidence="2" type="ORF">ATNIH1004_010319</name>
</gene>
<feature type="compositionally biased region" description="Low complexity" evidence="1">
    <location>
        <begin position="357"/>
        <end position="384"/>
    </location>
</feature>
<evidence type="ECO:0000313" key="2">
    <source>
        <dbReference type="EMBL" id="KAA8643550.1"/>
    </source>
</evidence>
<feature type="compositionally biased region" description="Low complexity" evidence="1">
    <location>
        <begin position="276"/>
        <end position="316"/>
    </location>
</feature>
<dbReference type="Proteomes" id="UP000324241">
    <property type="component" value="Unassembled WGS sequence"/>
</dbReference>
<accession>A0A5M9MDL9</accession>
<feature type="region of interest" description="Disordered" evidence="1">
    <location>
        <begin position="118"/>
        <end position="177"/>
    </location>
</feature>
<feature type="compositionally biased region" description="Polar residues" evidence="1">
    <location>
        <begin position="77"/>
        <end position="86"/>
    </location>
</feature>
<feature type="compositionally biased region" description="Polar residues" evidence="1">
    <location>
        <begin position="236"/>
        <end position="246"/>
    </location>
</feature>
<dbReference type="VEuPathDB" id="FungiDB:EYZ11_008855"/>
<dbReference type="AlphaFoldDB" id="A0A5M9MDL9"/>
<evidence type="ECO:0000313" key="3">
    <source>
        <dbReference type="Proteomes" id="UP000324241"/>
    </source>
</evidence>
<feature type="compositionally biased region" description="Polar residues" evidence="1">
    <location>
        <begin position="389"/>
        <end position="400"/>
    </location>
</feature>
<feature type="compositionally biased region" description="Basic residues" evidence="1">
    <location>
        <begin position="410"/>
        <end position="425"/>
    </location>
</feature>
<feature type="region of interest" description="Disordered" evidence="1">
    <location>
        <begin position="267"/>
        <end position="316"/>
    </location>
</feature>
<protein>
    <submittedName>
        <fullName evidence="2">Uncharacterized protein</fullName>
    </submittedName>
</protein>